<sequence>MFNPLACVNPRLLHQQRRDEEEQQQQQEVVDKVSLCSTSSSSTPRSLSATASLGKKGKSNKIWNRKKKNPYSTCGLDKFSSLLGDLEERRRKIFSLVASHSQDDVPDYVVQFIYSNSGDWVPIVVKLRDHSNQSRRSTHDEHKHNKHNKHDKAQESTTQKPLPTEAQAPAPDDHRHNYPPPSRCTTTPPPINNNKGTSTSTSSSRAYSPPKVVQLQQERPSAAYASSLSASNNKKKSQNRLQGYWRRPSQYLPLVLVLSLISLVIFGRSIAILLTSAWWYLVPTINTHNTAINPNPNKRLTDQKNIPSRTNDSSPTIHKWPKLLLNS</sequence>
<dbReference type="AlphaFoldDB" id="A0A9Q0HC48"/>
<dbReference type="EMBL" id="JAMYWD010000009">
    <property type="protein sequence ID" value="KAJ4960999.1"/>
    <property type="molecule type" value="Genomic_DNA"/>
</dbReference>
<dbReference type="Proteomes" id="UP001141806">
    <property type="component" value="Unassembled WGS sequence"/>
</dbReference>
<evidence type="ECO:0000256" key="1">
    <source>
        <dbReference type="SAM" id="MobiDB-lite"/>
    </source>
</evidence>
<gene>
    <name evidence="3" type="ORF">NE237_020909</name>
</gene>
<comment type="caution">
    <text evidence="3">The sequence shown here is derived from an EMBL/GenBank/DDBJ whole genome shotgun (WGS) entry which is preliminary data.</text>
</comment>
<proteinExistence type="predicted"/>
<accession>A0A9Q0HC48</accession>
<dbReference type="PANTHER" id="PTHR35275">
    <property type="entry name" value="ZCF37"/>
    <property type="match status" value="1"/>
</dbReference>
<evidence type="ECO:0000313" key="4">
    <source>
        <dbReference type="Proteomes" id="UP001141806"/>
    </source>
</evidence>
<feature type="compositionally biased region" description="Low complexity" evidence="1">
    <location>
        <begin position="24"/>
        <end position="53"/>
    </location>
</feature>
<feature type="compositionally biased region" description="Basic residues" evidence="1">
    <location>
        <begin position="55"/>
        <end position="67"/>
    </location>
</feature>
<reference evidence="3" key="1">
    <citation type="journal article" date="2023" name="Plant J.">
        <title>The genome of the king protea, Protea cynaroides.</title>
        <authorList>
            <person name="Chang J."/>
            <person name="Duong T.A."/>
            <person name="Schoeman C."/>
            <person name="Ma X."/>
            <person name="Roodt D."/>
            <person name="Barker N."/>
            <person name="Li Z."/>
            <person name="Van de Peer Y."/>
            <person name="Mizrachi E."/>
        </authorList>
    </citation>
    <scope>NUCLEOTIDE SEQUENCE</scope>
    <source>
        <tissue evidence="3">Young leaves</tissue>
    </source>
</reference>
<name>A0A9Q0HC48_9MAGN</name>
<organism evidence="3 4">
    <name type="scientific">Protea cynaroides</name>
    <dbReference type="NCBI Taxonomy" id="273540"/>
    <lineage>
        <taxon>Eukaryota</taxon>
        <taxon>Viridiplantae</taxon>
        <taxon>Streptophyta</taxon>
        <taxon>Embryophyta</taxon>
        <taxon>Tracheophyta</taxon>
        <taxon>Spermatophyta</taxon>
        <taxon>Magnoliopsida</taxon>
        <taxon>Proteales</taxon>
        <taxon>Proteaceae</taxon>
        <taxon>Protea</taxon>
    </lineage>
</organism>
<feature type="region of interest" description="Disordered" evidence="1">
    <location>
        <begin position="13"/>
        <end position="67"/>
    </location>
</feature>
<feature type="region of interest" description="Disordered" evidence="1">
    <location>
        <begin position="290"/>
        <end position="317"/>
    </location>
</feature>
<feature type="compositionally biased region" description="Pro residues" evidence="1">
    <location>
        <begin position="178"/>
        <end position="191"/>
    </location>
</feature>
<evidence type="ECO:0000256" key="2">
    <source>
        <dbReference type="SAM" id="Phobius"/>
    </source>
</evidence>
<feature type="compositionally biased region" description="Low complexity" evidence="1">
    <location>
        <begin position="221"/>
        <end position="232"/>
    </location>
</feature>
<keyword evidence="2" id="KW-0812">Transmembrane</keyword>
<protein>
    <submittedName>
        <fullName evidence="3">Uncharacterized protein</fullName>
    </submittedName>
</protein>
<dbReference type="PANTHER" id="PTHR35275:SF1">
    <property type="entry name" value="OS07G0585900 PROTEIN"/>
    <property type="match status" value="1"/>
</dbReference>
<feature type="compositionally biased region" description="Polar residues" evidence="1">
    <location>
        <begin position="290"/>
        <end position="316"/>
    </location>
</feature>
<keyword evidence="2" id="KW-0472">Membrane</keyword>
<evidence type="ECO:0000313" key="3">
    <source>
        <dbReference type="EMBL" id="KAJ4960999.1"/>
    </source>
</evidence>
<feature type="transmembrane region" description="Helical" evidence="2">
    <location>
        <begin position="251"/>
        <end position="281"/>
    </location>
</feature>
<dbReference type="OrthoDB" id="1932497at2759"/>
<feature type="region of interest" description="Disordered" evidence="1">
    <location>
        <begin position="131"/>
        <end position="240"/>
    </location>
</feature>
<keyword evidence="4" id="KW-1185">Reference proteome</keyword>
<dbReference type="InterPro" id="IPR045880">
    <property type="entry name" value="ZCF37"/>
</dbReference>
<keyword evidence="2" id="KW-1133">Transmembrane helix</keyword>
<feature type="compositionally biased region" description="Basic and acidic residues" evidence="1">
    <location>
        <begin position="131"/>
        <end position="143"/>
    </location>
</feature>